<organism evidence="2 3">
    <name type="scientific">Rubripirellula reticaptiva</name>
    <dbReference type="NCBI Taxonomy" id="2528013"/>
    <lineage>
        <taxon>Bacteria</taxon>
        <taxon>Pseudomonadati</taxon>
        <taxon>Planctomycetota</taxon>
        <taxon>Planctomycetia</taxon>
        <taxon>Pirellulales</taxon>
        <taxon>Pirellulaceae</taxon>
        <taxon>Rubripirellula</taxon>
    </lineage>
</organism>
<sequence>MTTDACQSFATPLSSDSPSGANLEYDARFVEMMRLSEGTREQQYGKTIIAAQPPEWRAIHQLALELATETRDLRVGVMLVESMTHIEGLNGLADGLALIRGWVCDFWDDVYPQMDASDGYDPFVRINSLGRLCEPERLLAMIGRIPLVEAPPHIVVTVNDVRRSAGEAPTTVYAERATPMEVEAAFLAMSVTELRQRYELCQRADNSLKQTIEFLEQTVGIGVWDASVLSAKIAVCRDILKTQLRRRLSVSDAIIKDVSSSRVANEPADTDSDAWSPGDVDQSIQDIARVRVESREDAAHVLEAATRYFEKHEPSSPVPLLLRRARRLINQDFVGILRELAPEALVQAKNLAGDLDE</sequence>
<dbReference type="InterPro" id="IPR017740">
    <property type="entry name" value="TssA-like"/>
</dbReference>
<gene>
    <name evidence="2" type="ORF">Poly59_25960</name>
</gene>
<dbReference type="OrthoDB" id="9771118at2"/>
<dbReference type="NCBIfam" id="TIGR03363">
    <property type="entry name" value="VI_chp_8"/>
    <property type="match status" value="1"/>
</dbReference>
<dbReference type="Pfam" id="PF06812">
    <property type="entry name" value="ImpA_N"/>
    <property type="match status" value="1"/>
</dbReference>
<keyword evidence="3" id="KW-1185">Reference proteome</keyword>
<dbReference type="RefSeq" id="WP_146534304.1">
    <property type="nucleotide sequence ID" value="NZ_SJPX01000002.1"/>
</dbReference>
<dbReference type="Proteomes" id="UP000317977">
    <property type="component" value="Unassembled WGS sequence"/>
</dbReference>
<feature type="domain" description="ImpA N-terminal" evidence="1">
    <location>
        <begin position="11"/>
        <end position="133"/>
    </location>
</feature>
<evidence type="ECO:0000313" key="3">
    <source>
        <dbReference type="Proteomes" id="UP000317977"/>
    </source>
</evidence>
<dbReference type="AlphaFoldDB" id="A0A5C6F5M5"/>
<evidence type="ECO:0000313" key="2">
    <source>
        <dbReference type="EMBL" id="TWU56292.1"/>
    </source>
</evidence>
<proteinExistence type="predicted"/>
<comment type="caution">
    <text evidence="2">The sequence shown here is derived from an EMBL/GenBank/DDBJ whole genome shotgun (WGS) entry which is preliminary data.</text>
</comment>
<dbReference type="EMBL" id="SJPX01000002">
    <property type="protein sequence ID" value="TWU56292.1"/>
    <property type="molecule type" value="Genomic_DNA"/>
</dbReference>
<protein>
    <recommendedName>
        <fullName evidence="1">ImpA N-terminal domain-containing protein</fullName>
    </recommendedName>
</protein>
<dbReference type="PANTHER" id="PTHR37951:SF1">
    <property type="entry name" value="TYPE VI SECRETION SYSTEM COMPONENT TSSA1"/>
    <property type="match status" value="1"/>
</dbReference>
<name>A0A5C6F5M5_9BACT</name>
<dbReference type="InterPro" id="IPR010657">
    <property type="entry name" value="ImpA_N"/>
</dbReference>
<dbReference type="PANTHER" id="PTHR37951">
    <property type="entry name" value="CYTOPLASMIC PROTEIN-RELATED"/>
    <property type="match status" value="1"/>
</dbReference>
<accession>A0A5C6F5M5</accession>
<reference evidence="2 3" key="1">
    <citation type="submission" date="2019-02" db="EMBL/GenBank/DDBJ databases">
        <title>Deep-cultivation of Planctomycetes and their phenomic and genomic characterization uncovers novel biology.</title>
        <authorList>
            <person name="Wiegand S."/>
            <person name="Jogler M."/>
            <person name="Boedeker C."/>
            <person name="Pinto D."/>
            <person name="Vollmers J."/>
            <person name="Rivas-Marin E."/>
            <person name="Kohn T."/>
            <person name="Peeters S.H."/>
            <person name="Heuer A."/>
            <person name="Rast P."/>
            <person name="Oberbeckmann S."/>
            <person name="Bunk B."/>
            <person name="Jeske O."/>
            <person name="Meyerdierks A."/>
            <person name="Storesund J.E."/>
            <person name="Kallscheuer N."/>
            <person name="Luecker S."/>
            <person name="Lage O.M."/>
            <person name="Pohl T."/>
            <person name="Merkel B.J."/>
            <person name="Hornburger P."/>
            <person name="Mueller R.-W."/>
            <person name="Bruemmer F."/>
            <person name="Labrenz M."/>
            <person name="Spormann A.M."/>
            <person name="Op Den Camp H."/>
            <person name="Overmann J."/>
            <person name="Amann R."/>
            <person name="Jetten M.S.M."/>
            <person name="Mascher T."/>
            <person name="Medema M.H."/>
            <person name="Devos D.P."/>
            <person name="Kaster A.-K."/>
            <person name="Ovreas L."/>
            <person name="Rohde M."/>
            <person name="Galperin M.Y."/>
            <person name="Jogler C."/>
        </authorList>
    </citation>
    <scope>NUCLEOTIDE SEQUENCE [LARGE SCALE GENOMIC DNA]</scope>
    <source>
        <strain evidence="2 3">Poly59</strain>
    </source>
</reference>
<evidence type="ECO:0000259" key="1">
    <source>
        <dbReference type="Pfam" id="PF06812"/>
    </source>
</evidence>